<sequence length="282" mass="28636">MTETDSSGDCGRSVTTADGDESEADGRPTANATSTRRVAFSRSGARRGFRDCLPVAVGVAGYGVAFGVLASQAGLSAAEATLMSATVLAGAAQLLAVDLWAASASVTTVVLATAAVNLRYLLLGATLRPWFADRSALETYGSAFFTADENWALTMRAFVDAGATDGADGSEPTDAAYLLGSGLAIWLLWVAATVVGAFASDGVADPARYGLDAAFLAVFVAIAVDLWDGRTNLLPWTAAFTAALATAVAVPGRWYLLAGALVGGLVGVRRADVGVDSRGVGG</sequence>
<dbReference type="EMBL" id="CP069188">
    <property type="protein sequence ID" value="QRV16484.1"/>
    <property type="molecule type" value="Genomic_DNA"/>
</dbReference>
<protein>
    <submittedName>
        <fullName evidence="10">AzlC family ABC transporter permease</fullName>
    </submittedName>
</protein>
<keyword evidence="4" id="KW-1003">Cell membrane</keyword>
<feature type="transmembrane region" description="Helical" evidence="9">
    <location>
        <begin position="175"/>
        <end position="197"/>
    </location>
</feature>
<feature type="region of interest" description="Disordered" evidence="8">
    <location>
        <begin position="1"/>
        <end position="38"/>
    </location>
</feature>
<dbReference type="KEGG" id="hsal:JMJ58_06240"/>
<dbReference type="InterPro" id="IPR011606">
    <property type="entry name" value="Brnchd-chn_aa_trnsp_permease"/>
</dbReference>
<dbReference type="GeneID" id="62874706"/>
<evidence type="ECO:0000256" key="6">
    <source>
        <dbReference type="ARBA" id="ARBA00022989"/>
    </source>
</evidence>
<feature type="transmembrane region" description="Helical" evidence="9">
    <location>
        <begin position="209"/>
        <end position="227"/>
    </location>
</feature>
<keyword evidence="6 9" id="KW-1133">Transmembrane helix</keyword>
<dbReference type="RefSeq" id="WP_204748748.1">
    <property type="nucleotide sequence ID" value="NZ_CP069188.1"/>
</dbReference>
<evidence type="ECO:0000256" key="3">
    <source>
        <dbReference type="ARBA" id="ARBA00022448"/>
    </source>
</evidence>
<feature type="transmembrane region" description="Helical" evidence="9">
    <location>
        <begin position="52"/>
        <end position="70"/>
    </location>
</feature>
<dbReference type="GO" id="GO:1903785">
    <property type="term" value="P:L-valine transmembrane transport"/>
    <property type="evidence" value="ECO:0007669"/>
    <property type="project" value="TreeGrafter"/>
</dbReference>
<dbReference type="OrthoDB" id="170360at2157"/>
<reference evidence="10 11" key="1">
    <citation type="submission" date="2021-01" db="EMBL/GenBank/DDBJ databases">
        <title>Genome Sequence and Methylation Pattern of Haloterrigena salifodinae BOL5-1, An Extremely Halophilic Archaeon from a Bolivian Salt Mine.</title>
        <authorList>
            <person name="DasSarma P."/>
            <person name="Anton B.P."/>
            <person name="DasSarma S.L."/>
            <person name="von Ehrenheim H.A.L."/>
            <person name="Martinez F.L."/>
            <person name="Guzman D."/>
            <person name="Roberts R.J."/>
            <person name="DasSarma S."/>
        </authorList>
    </citation>
    <scope>NUCLEOTIDE SEQUENCE [LARGE SCALE GENOMIC DNA]</scope>
    <source>
        <strain evidence="10 11">BOL5-1</strain>
    </source>
</reference>
<keyword evidence="11" id="KW-1185">Reference proteome</keyword>
<dbReference type="Pfam" id="PF03591">
    <property type="entry name" value="AzlC"/>
    <property type="match status" value="1"/>
</dbReference>
<keyword evidence="5 9" id="KW-0812">Transmembrane</keyword>
<dbReference type="PANTHER" id="PTHR34979">
    <property type="entry name" value="INNER MEMBRANE PROTEIN YGAZ"/>
    <property type="match status" value="1"/>
</dbReference>
<evidence type="ECO:0000256" key="9">
    <source>
        <dbReference type="SAM" id="Phobius"/>
    </source>
</evidence>
<dbReference type="GO" id="GO:0005886">
    <property type="term" value="C:plasma membrane"/>
    <property type="evidence" value="ECO:0007669"/>
    <property type="project" value="UniProtKB-SubCell"/>
</dbReference>
<feature type="transmembrane region" description="Helical" evidence="9">
    <location>
        <begin position="109"/>
        <end position="131"/>
    </location>
</feature>
<organism evidence="10 11">
    <name type="scientific">Haloterrigena salifodinae</name>
    <dbReference type="NCBI Taxonomy" id="2675099"/>
    <lineage>
        <taxon>Archaea</taxon>
        <taxon>Methanobacteriati</taxon>
        <taxon>Methanobacteriota</taxon>
        <taxon>Stenosarchaea group</taxon>
        <taxon>Halobacteria</taxon>
        <taxon>Halobacteriales</taxon>
        <taxon>Natrialbaceae</taxon>
        <taxon>Haloterrigena</taxon>
    </lineage>
</organism>
<evidence type="ECO:0000313" key="11">
    <source>
        <dbReference type="Proteomes" id="UP000637819"/>
    </source>
</evidence>
<evidence type="ECO:0000256" key="5">
    <source>
        <dbReference type="ARBA" id="ARBA00022692"/>
    </source>
</evidence>
<keyword evidence="7 9" id="KW-0472">Membrane</keyword>
<comment type="subcellular location">
    <subcellularLocation>
        <location evidence="1">Cell membrane</location>
        <topology evidence="1">Multi-pass membrane protein</topology>
    </subcellularLocation>
</comment>
<comment type="similarity">
    <text evidence="2">Belongs to the AzlC family.</text>
</comment>
<evidence type="ECO:0000313" key="10">
    <source>
        <dbReference type="EMBL" id="QRV16484.1"/>
    </source>
</evidence>
<dbReference type="AlphaFoldDB" id="A0A8T8E3P5"/>
<evidence type="ECO:0000256" key="2">
    <source>
        <dbReference type="ARBA" id="ARBA00010735"/>
    </source>
</evidence>
<feature type="transmembrane region" description="Helical" evidence="9">
    <location>
        <begin position="233"/>
        <end position="256"/>
    </location>
</feature>
<evidence type="ECO:0000256" key="4">
    <source>
        <dbReference type="ARBA" id="ARBA00022475"/>
    </source>
</evidence>
<dbReference type="PANTHER" id="PTHR34979:SF1">
    <property type="entry name" value="INNER MEMBRANE PROTEIN YGAZ"/>
    <property type="match status" value="1"/>
</dbReference>
<proteinExistence type="inferred from homology"/>
<evidence type="ECO:0000256" key="1">
    <source>
        <dbReference type="ARBA" id="ARBA00004651"/>
    </source>
</evidence>
<keyword evidence="3" id="KW-0813">Transport</keyword>
<evidence type="ECO:0000256" key="8">
    <source>
        <dbReference type="SAM" id="MobiDB-lite"/>
    </source>
</evidence>
<dbReference type="Proteomes" id="UP000637819">
    <property type="component" value="Chromosome"/>
</dbReference>
<evidence type="ECO:0000256" key="7">
    <source>
        <dbReference type="ARBA" id="ARBA00023136"/>
    </source>
</evidence>
<accession>A0A8T8E3P5</accession>
<name>A0A8T8E3P5_9EURY</name>
<gene>
    <name evidence="10" type="ORF">JMJ58_06240</name>
</gene>